<sequence>MSCLLNITCAMPISRLIPEVGNEEKDISILHYGAVDANNRQEEVLSQAEDVPSIVLRHNVLSELKKRGISIHVAGYNVWGANLTLLIRRSKIVLNLHYYDARTLETCRIMESLSLGALVISEPGADEALRRDWEDKIVFAESIDAIEEALKKYSTDEQERQDRQRASWKHAQQHYALQKYLGDILTPG</sequence>
<dbReference type="InterPro" id="IPR055259">
    <property type="entry name" value="YkvP/CgeB_Glyco_trans-like"/>
</dbReference>
<organism evidence="2 3">
    <name type="scientific">Coccomyxa viridis</name>
    <dbReference type="NCBI Taxonomy" id="1274662"/>
    <lineage>
        <taxon>Eukaryota</taxon>
        <taxon>Viridiplantae</taxon>
        <taxon>Chlorophyta</taxon>
        <taxon>core chlorophytes</taxon>
        <taxon>Trebouxiophyceae</taxon>
        <taxon>Trebouxiophyceae incertae sedis</taxon>
        <taxon>Coccomyxaceae</taxon>
        <taxon>Coccomyxa</taxon>
    </lineage>
</organism>
<dbReference type="Proteomes" id="UP001497392">
    <property type="component" value="Unassembled WGS sequence"/>
</dbReference>
<dbReference type="Gene3D" id="3.40.50.2000">
    <property type="entry name" value="Glycogen Phosphorylase B"/>
    <property type="match status" value="1"/>
</dbReference>
<reference evidence="2 3" key="1">
    <citation type="submission" date="2024-06" db="EMBL/GenBank/DDBJ databases">
        <authorList>
            <person name="Kraege A."/>
            <person name="Thomma B."/>
        </authorList>
    </citation>
    <scope>NUCLEOTIDE SEQUENCE [LARGE SCALE GENOMIC DNA]</scope>
</reference>
<evidence type="ECO:0000313" key="2">
    <source>
        <dbReference type="EMBL" id="CAL5224038.1"/>
    </source>
</evidence>
<dbReference type="Pfam" id="PF13524">
    <property type="entry name" value="Glyco_trans_1_2"/>
    <property type="match status" value="1"/>
</dbReference>
<accession>A0ABP1G0R7</accession>
<name>A0ABP1G0R7_9CHLO</name>
<proteinExistence type="predicted"/>
<dbReference type="EMBL" id="CAXHTA020000010">
    <property type="protein sequence ID" value="CAL5224038.1"/>
    <property type="molecule type" value="Genomic_DNA"/>
</dbReference>
<evidence type="ECO:0000313" key="3">
    <source>
        <dbReference type="Proteomes" id="UP001497392"/>
    </source>
</evidence>
<keyword evidence="3" id="KW-1185">Reference proteome</keyword>
<gene>
    <name evidence="2" type="primary">g6660</name>
    <name evidence="2" type="ORF">VP750_LOCUS5697</name>
</gene>
<evidence type="ECO:0000259" key="1">
    <source>
        <dbReference type="Pfam" id="PF13524"/>
    </source>
</evidence>
<protein>
    <submittedName>
        <fullName evidence="2">G6660 protein</fullName>
    </submittedName>
</protein>
<feature type="domain" description="Spore protein YkvP/CgeB glycosyl transferase-like" evidence="1">
    <location>
        <begin position="58"/>
        <end position="184"/>
    </location>
</feature>
<comment type="caution">
    <text evidence="2">The sequence shown here is derived from an EMBL/GenBank/DDBJ whole genome shotgun (WGS) entry which is preliminary data.</text>
</comment>